<evidence type="ECO:0000313" key="3">
    <source>
        <dbReference type="Proteomes" id="UP000830115"/>
    </source>
</evidence>
<keyword evidence="3" id="KW-1185">Reference proteome</keyword>
<sequence>MQSVALFDMPASAMVTPALPPGPVDPGRTYLQYGEADRWSYLGTHQPSWLERPEFGGSTTVPLCVSHRRLAGRRRLPLLPDNARNRTSLAAAWLRMLELGHAPRTTPVDEPEGCTHPMHGRPPRLPRQRAPVGPGLSAVRGRHRPVLQPHAGPEGR</sequence>
<dbReference type="RefSeq" id="WP_248867633.1">
    <property type="nucleotide sequence ID" value="NZ_CP086322.1"/>
</dbReference>
<evidence type="ECO:0000313" key="2">
    <source>
        <dbReference type="EMBL" id="UQA96710.1"/>
    </source>
</evidence>
<name>A0ABY4MFZ9_9ACTN</name>
<reference evidence="2" key="1">
    <citation type="submission" date="2021-10" db="EMBL/GenBank/DDBJ databases">
        <title>Streptomyces nigrumlapis sp.nov.,an antimicrobial producing actinobacterium isolated from Black Gobi rocks.</title>
        <authorList>
            <person name="Wen Y."/>
            <person name="Zhang W."/>
            <person name="Liu X.G."/>
        </authorList>
    </citation>
    <scope>NUCLEOTIDE SEQUENCE</scope>
    <source>
        <strain evidence="2">ST13-2-2</strain>
    </source>
</reference>
<dbReference type="EMBL" id="CP086322">
    <property type="protein sequence ID" value="UQA96710.1"/>
    <property type="molecule type" value="Genomic_DNA"/>
</dbReference>
<gene>
    <name evidence="2" type="ORF">K9S39_36900</name>
</gene>
<feature type="region of interest" description="Disordered" evidence="1">
    <location>
        <begin position="103"/>
        <end position="156"/>
    </location>
</feature>
<dbReference type="Proteomes" id="UP000830115">
    <property type="component" value="Chromosome"/>
</dbReference>
<proteinExistence type="predicted"/>
<evidence type="ECO:0000256" key="1">
    <source>
        <dbReference type="SAM" id="MobiDB-lite"/>
    </source>
</evidence>
<protein>
    <submittedName>
        <fullName evidence="2">Uncharacterized protein</fullName>
    </submittedName>
</protein>
<feature type="compositionally biased region" description="Basic residues" evidence="1">
    <location>
        <begin position="118"/>
        <end position="127"/>
    </location>
</feature>
<accession>A0ABY4MFZ9</accession>
<organism evidence="2 3">
    <name type="scientific">Streptomyces halobius</name>
    <dbReference type="NCBI Taxonomy" id="2879846"/>
    <lineage>
        <taxon>Bacteria</taxon>
        <taxon>Bacillati</taxon>
        <taxon>Actinomycetota</taxon>
        <taxon>Actinomycetes</taxon>
        <taxon>Kitasatosporales</taxon>
        <taxon>Streptomycetaceae</taxon>
        <taxon>Streptomyces</taxon>
    </lineage>
</organism>